<dbReference type="Gene3D" id="3.30.420.10">
    <property type="entry name" value="Ribonuclease H-like superfamily/Ribonuclease H"/>
    <property type="match status" value="1"/>
</dbReference>
<dbReference type="PROSITE" id="PS50994">
    <property type="entry name" value="INTEGRASE"/>
    <property type="match status" value="1"/>
</dbReference>
<dbReference type="GO" id="GO:0003676">
    <property type="term" value="F:nucleic acid binding"/>
    <property type="evidence" value="ECO:0007669"/>
    <property type="project" value="InterPro"/>
</dbReference>
<dbReference type="EMBL" id="CADCTR010002276">
    <property type="protein sequence ID" value="CAA9343125.1"/>
    <property type="molecule type" value="Genomic_DNA"/>
</dbReference>
<sequence>MLDVPTMTITERRTYLARVYPRYLQADRLERGRLLDEMELVTGLHRKSLLRLLNAPSLARQPRSWQRKRSYGAKVDDIIRLVWETLDYICAERLTPALAPTAQLLARHGDLLLCDDLLDQLRRISVATVQRRFSRFAQDTPRLPRKGPDRANRIAKTIPIRRIPWDISEPGHFEVDLVHHGGATPLGDFVYTLQLVDVATGWSERVAILGRGQRRMEEGFRRVLERVPFPIKELHSDNGSEFLNDHLVRFFGTAVTGRELSRSRPYQKNDNRFVEQKNSTLVRAYLGSVRLDTMEQVRVLNELYDQMWVYYNHFQPVLHLREKVETGTRVTRRWDEAKTPLARLLATEVVSAERRQMLEAQTEATNPRVLRESIYAGLQTLLAADVPGGALGWAV</sequence>
<dbReference type="InterPro" id="IPR012337">
    <property type="entry name" value="RNaseH-like_sf"/>
</dbReference>
<dbReference type="GO" id="GO:0015074">
    <property type="term" value="P:DNA integration"/>
    <property type="evidence" value="ECO:0007669"/>
    <property type="project" value="InterPro"/>
</dbReference>
<reference evidence="2" key="1">
    <citation type="submission" date="2020-02" db="EMBL/GenBank/DDBJ databases">
        <authorList>
            <person name="Meier V. D."/>
        </authorList>
    </citation>
    <scope>NUCLEOTIDE SEQUENCE</scope>
    <source>
        <strain evidence="2">AVDCRST_MAG93</strain>
    </source>
</reference>
<protein>
    <recommendedName>
        <fullName evidence="1">Integrase catalytic domain-containing protein</fullName>
    </recommendedName>
</protein>
<dbReference type="SUPFAM" id="SSF53098">
    <property type="entry name" value="Ribonuclease H-like"/>
    <property type="match status" value="1"/>
</dbReference>
<dbReference type="InterPro" id="IPR001584">
    <property type="entry name" value="Integrase_cat-core"/>
</dbReference>
<gene>
    <name evidence="2" type="ORF">AVDCRST_MAG93-6750</name>
</gene>
<dbReference type="AlphaFoldDB" id="A0A6J4LVI8"/>
<feature type="domain" description="Integrase catalytic" evidence="1">
    <location>
        <begin position="166"/>
        <end position="348"/>
    </location>
</feature>
<evidence type="ECO:0000259" key="1">
    <source>
        <dbReference type="PROSITE" id="PS50994"/>
    </source>
</evidence>
<proteinExistence type="predicted"/>
<organism evidence="2">
    <name type="scientific">uncultured Chloroflexia bacterium</name>
    <dbReference type="NCBI Taxonomy" id="1672391"/>
    <lineage>
        <taxon>Bacteria</taxon>
        <taxon>Bacillati</taxon>
        <taxon>Chloroflexota</taxon>
        <taxon>Chloroflexia</taxon>
        <taxon>environmental samples</taxon>
    </lineage>
</organism>
<accession>A0A6J4LVI8</accession>
<dbReference type="InterPro" id="IPR036397">
    <property type="entry name" value="RNaseH_sf"/>
</dbReference>
<evidence type="ECO:0000313" key="2">
    <source>
        <dbReference type="EMBL" id="CAA9343125.1"/>
    </source>
</evidence>
<name>A0A6J4LVI8_9CHLR</name>